<dbReference type="PANTHER" id="PTHR46411">
    <property type="entry name" value="FAMILY ATPASE, PUTATIVE-RELATED"/>
    <property type="match status" value="1"/>
</dbReference>
<dbReference type="Pfam" id="PF22942">
    <property type="entry name" value="DUF7025"/>
    <property type="match status" value="1"/>
</dbReference>
<dbReference type="GO" id="GO:0016887">
    <property type="term" value="F:ATP hydrolysis activity"/>
    <property type="evidence" value="ECO:0007669"/>
    <property type="project" value="InterPro"/>
</dbReference>
<dbReference type="RefSeq" id="XP_033391051.1">
    <property type="nucleotide sequence ID" value="XM_033544607.1"/>
</dbReference>
<reference evidence="2" key="1">
    <citation type="journal article" date="2020" name="Stud. Mycol.">
        <title>101 Dothideomycetes genomes: a test case for predicting lifestyles and emergence of pathogens.</title>
        <authorList>
            <person name="Haridas S."/>
            <person name="Albert R."/>
            <person name="Binder M."/>
            <person name="Bloem J."/>
            <person name="Labutti K."/>
            <person name="Salamov A."/>
            <person name="Andreopoulos B."/>
            <person name="Baker S."/>
            <person name="Barry K."/>
            <person name="Bills G."/>
            <person name="Bluhm B."/>
            <person name="Cannon C."/>
            <person name="Castanera R."/>
            <person name="Culley D."/>
            <person name="Daum C."/>
            <person name="Ezra D."/>
            <person name="Gonzalez J."/>
            <person name="Henrissat B."/>
            <person name="Kuo A."/>
            <person name="Liang C."/>
            <person name="Lipzen A."/>
            <person name="Lutzoni F."/>
            <person name="Magnuson J."/>
            <person name="Mondo S."/>
            <person name="Nolan M."/>
            <person name="Ohm R."/>
            <person name="Pangilinan J."/>
            <person name="Park H.-J."/>
            <person name="Ramirez L."/>
            <person name="Alfaro M."/>
            <person name="Sun H."/>
            <person name="Tritt A."/>
            <person name="Yoshinaga Y."/>
            <person name="Zwiers L.-H."/>
            <person name="Turgeon B."/>
            <person name="Goodwin S."/>
            <person name="Spatafora J."/>
            <person name="Crous P."/>
            <person name="Grigoriev I."/>
        </authorList>
    </citation>
    <scope>NUCLEOTIDE SEQUENCE</scope>
    <source>
        <strain evidence="2">CBS 121167</strain>
    </source>
</reference>
<dbReference type="InterPro" id="IPR003593">
    <property type="entry name" value="AAA+_ATPase"/>
</dbReference>
<accession>A0A6A6ATJ9</accession>
<feature type="domain" description="AAA+ ATPase" evidence="1">
    <location>
        <begin position="430"/>
        <end position="557"/>
    </location>
</feature>
<dbReference type="SUPFAM" id="SSF52540">
    <property type="entry name" value="P-loop containing nucleoside triphosphate hydrolases"/>
    <property type="match status" value="1"/>
</dbReference>
<dbReference type="Proteomes" id="UP000799438">
    <property type="component" value="Unassembled WGS sequence"/>
</dbReference>
<dbReference type="EMBL" id="ML995599">
    <property type="protein sequence ID" value="KAF2135332.1"/>
    <property type="molecule type" value="Genomic_DNA"/>
</dbReference>
<organism evidence="2 3">
    <name type="scientific">Aplosporella prunicola CBS 121167</name>
    <dbReference type="NCBI Taxonomy" id="1176127"/>
    <lineage>
        <taxon>Eukaryota</taxon>
        <taxon>Fungi</taxon>
        <taxon>Dikarya</taxon>
        <taxon>Ascomycota</taxon>
        <taxon>Pezizomycotina</taxon>
        <taxon>Dothideomycetes</taxon>
        <taxon>Dothideomycetes incertae sedis</taxon>
        <taxon>Botryosphaeriales</taxon>
        <taxon>Aplosporellaceae</taxon>
        <taxon>Aplosporella</taxon>
    </lineage>
</organism>
<dbReference type="AlphaFoldDB" id="A0A6A6ATJ9"/>
<proteinExistence type="predicted"/>
<dbReference type="SMART" id="SM00382">
    <property type="entry name" value="AAA"/>
    <property type="match status" value="1"/>
</dbReference>
<dbReference type="CDD" id="cd19481">
    <property type="entry name" value="RecA-like_protease"/>
    <property type="match status" value="1"/>
</dbReference>
<protein>
    <recommendedName>
        <fullName evidence="1">AAA+ ATPase domain-containing protein</fullName>
    </recommendedName>
</protein>
<dbReference type="GeneID" id="54302103"/>
<gene>
    <name evidence="2" type="ORF">K452DRAFT_323117</name>
</gene>
<evidence type="ECO:0000313" key="3">
    <source>
        <dbReference type="Proteomes" id="UP000799438"/>
    </source>
</evidence>
<evidence type="ECO:0000259" key="1">
    <source>
        <dbReference type="SMART" id="SM00382"/>
    </source>
</evidence>
<dbReference type="PANTHER" id="PTHR46411:SF3">
    <property type="entry name" value="AAA+ ATPASE DOMAIN-CONTAINING PROTEIN"/>
    <property type="match status" value="1"/>
</dbReference>
<dbReference type="Gene3D" id="3.40.50.300">
    <property type="entry name" value="P-loop containing nucleotide triphosphate hydrolases"/>
    <property type="match status" value="1"/>
</dbReference>
<dbReference type="InterPro" id="IPR027417">
    <property type="entry name" value="P-loop_NTPase"/>
</dbReference>
<dbReference type="Pfam" id="PF00004">
    <property type="entry name" value="AAA"/>
    <property type="match status" value="1"/>
</dbReference>
<dbReference type="InterPro" id="IPR054289">
    <property type="entry name" value="DUF7025"/>
</dbReference>
<dbReference type="InterPro" id="IPR003959">
    <property type="entry name" value="ATPase_AAA_core"/>
</dbReference>
<dbReference type="OrthoDB" id="10042665at2759"/>
<keyword evidence="3" id="KW-1185">Reference proteome</keyword>
<evidence type="ECO:0000313" key="2">
    <source>
        <dbReference type="EMBL" id="KAF2135332.1"/>
    </source>
</evidence>
<sequence>MADTTTTTETPTLDDVLRVFSRPSAPRTEDVKTPKVQAPGELCRTKTLYEGRSVCDCCINWAERFPDTVKESFEKTPEVKQHAILARMKKSHGPNKKPLELDSIVIQSSLLKPVMEEVLTQYPGVTLTLQNPTFSAPFREFFHRFELLEKSLEKQEGDTLAHTQLLIDTLKPTISDIQQASNDLIQNGVITYEYLWTLFPPGSLVYQVLSGQHCVFEVGKTDYDENTKTFGIQCRNIDWDGKMFGWKYFVLQMGSFSGTKAIKDLEVYPFSYHQTSNDVEASLSARGRKFVSLRGTHYKAYRGFIDRVGSNTFNTCSSSYVQGRIVVDAETFFQYSSLSKTLKPLEKEDEEFSERHFLLCSAKVKGYSLETKTWGQFAVDDVFDIQWNENAFTDLVLPDDKKRFMLSMVRTQIHHDKGRGFDDIVEGKGEGTSFLLTGEPGVGKTLTAECVAEKTRTPLYTLSAGELGTSTKDVEHNLAKALDLSYRWKAILLLDESDVFLEQRFADTFERNQMVSIFLRMLEYQRGIVFLTSNRRSVIDKAFQSRIDFTLHLANLDPPSRLKIWKSVLQCADPAAQFSDEQTEALSQHQLNGREIRNAVKSAQLLATDEGAALSLSHVDAVLRVTQEHRKWDVPKVQASQDQWKQDIPKVQEKHQDQASQIRTRRRFSKDFRIKRVLSVWKLQILGRI</sequence>
<dbReference type="GO" id="GO:0005524">
    <property type="term" value="F:ATP binding"/>
    <property type="evidence" value="ECO:0007669"/>
    <property type="project" value="InterPro"/>
</dbReference>
<name>A0A6A6ATJ9_9PEZI</name>